<name>A0AAV4WQE8_9ARAC</name>
<dbReference type="Proteomes" id="UP001054837">
    <property type="component" value="Unassembled WGS sequence"/>
</dbReference>
<organism evidence="1 2">
    <name type="scientific">Caerostris darwini</name>
    <dbReference type="NCBI Taxonomy" id="1538125"/>
    <lineage>
        <taxon>Eukaryota</taxon>
        <taxon>Metazoa</taxon>
        <taxon>Ecdysozoa</taxon>
        <taxon>Arthropoda</taxon>
        <taxon>Chelicerata</taxon>
        <taxon>Arachnida</taxon>
        <taxon>Araneae</taxon>
        <taxon>Araneomorphae</taxon>
        <taxon>Entelegynae</taxon>
        <taxon>Araneoidea</taxon>
        <taxon>Araneidae</taxon>
        <taxon>Caerostris</taxon>
    </lineage>
</organism>
<accession>A0AAV4WQE8</accession>
<comment type="caution">
    <text evidence="1">The sequence shown here is derived from an EMBL/GenBank/DDBJ whole genome shotgun (WGS) entry which is preliminary data.</text>
</comment>
<protein>
    <submittedName>
        <fullName evidence="1">Uncharacterized protein</fullName>
    </submittedName>
</protein>
<evidence type="ECO:0000313" key="2">
    <source>
        <dbReference type="Proteomes" id="UP001054837"/>
    </source>
</evidence>
<reference evidence="1 2" key="1">
    <citation type="submission" date="2021-06" db="EMBL/GenBank/DDBJ databases">
        <title>Caerostris darwini draft genome.</title>
        <authorList>
            <person name="Kono N."/>
            <person name="Arakawa K."/>
        </authorList>
    </citation>
    <scope>NUCLEOTIDE SEQUENCE [LARGE SCALE GENOMIC DNA]</scope>
</reference>
<evidence type="ECO:0000313" key="1">
    <source>
        <dbReference type="EMBL" id="GIY84518.1"/>
    </source>
</evidence>
<gene>
    <name evidence="1" type="ORF">CDAR_309301</name>
</gene>
<dbReference type="AlphaFoldDB" id="A0AAV4WQE8"/>
<proteinExistence type="predicted"/>
<keyword evidence="2" id="KW-1185">Reference proteome</keyword>
<sequence length="157" mass="18592">MNKIKQIYFLHLNKRKSELIEKKGFRPRLQVSRKSHPNDSPGGSTKTRTLLECFYESTSTSNDPEEQIRDSFSLFPSNSSKRDIASDFVFGLVFIRSRTLAEMEKRYFFTVEIERSFERRQTRCVLERFLSHLGVDSQLFYVQRSVMFRKWNLSSGK</sequence>
<dbReference type="EMBL" id="BPLQ01014937">
    <property type="protein sequence ID" value="GIY84518.1"/>
    <property type="molecule type" value="Genomic_DNA"/>
</dbReference>